<keyword evidence="3" id="KW-1003">Cell membrane</keyword>
<evidence type="ECO:0000256" key="6">
    <source>
        <dbReference type="ARBA" id="ARBA00023136"/>
    </source>
</evidence>
<keyword evidence="8" id="KW-0675">Receptor</keyword>
<dbReference type="PRINTS" id="PR01610">
    <property type="entry name" value="CD36ANTIGEN"/>
</dbReference>
<evidence type="ECO:0000256" key="2">
    <source>
        <dbReference type="ARBA" id="ARBA00010532"/>
    </source>
</evidence>
<keyword evidence="9" id="KW-0325">Glycoprotein</keyword>
<evidence type="ECO:0000313" key="12">
    <source>
        <dbReference type="EMBL" id="RWS04216.1"/>
    </source>
</evidence>
<dbReference type="GO" id="GO:0005737">
    <property type="term" value="C:cytoplasm"/>
    <property type="evidence" value="ECO:0007669"/>
    <property type="project" value="TreeGrafter"/>
</dbReference>
<dbReference type="PANTHER" id="PTHR11923:SF51">
    <property type="entry name" value="LYSOSOME MEMBRANE PROTEIN 2"/>
    <property type="match status" value="1"/>
</dbReference>
<dbReference type="Proteomes" id="UP000285301">
    <property type="component" value="Unassembled WGS sequence"/>
</dbReference>
<evidence type="ECO:0000256" key="9">
    <source>
        <dbReference type="ARBA" id="ARBA00023180"/>
    </source>
</evidence>
<dbReference type="Pfam" id="PF01130">
    <property type="entry name" value="CD36"/>
    <property type="match status" value="1"/>
</dbReference>
<gene>
    <name evidence="12" type="ORF">B4U79_11311</name>
</gene>
<evidence type="ECO:0000256" key="10">
    <source>
        <dbReference type="PIRSR" id="PIRSR605428-52"/>
    </source>
</evidence>
<feature type="disulfide bond" evidence="10">
    <location>
        <begin position="68"/>
        <end position="130"/>
    </location>
</feature>
<evidence type="ECO:0000256" key="1">
    <source>
        <dbReference type="ARBA" id="ARBA00004651"/>
    </source>
</evidence>
<organism evidence="12 13">
    <name type="scientific">Dinothrombium tinctorium</name>
    <dbReference type="NCBI Taxonomy" id="1965070"/>
    <lineage>
        <taxon>Eukaryota</taxon>
        <taxon>Metazoa</taxon>
        <taxon>Ecdysozoa</taxon>
        <taxon>Arthropoda</taxon>
        <taxon>Chelicerata</taxon>
        <taxon>Arachnida</taxon>
        <taxon>Acari</taxon>
        <taxon>Acariformes</taxon>
        <taxon>Trombidiformes</taxon>
        <taxon>Prostigmata</taxon>
        <taxon>Anystina</taxon>
        <taxon>Parasitengona</taxon>
        <taxon>Trombidioidea</taxon>
        <taxon>Trombidiidae</taxon>
        <taxon>Dinothrombium</taxon>
    </lineage>
</organism>
<accession>A0A3S3P9T5</accession>
<comment type="caution">
    <text evidence="12">The sequence shown here is derived from an EMBL/GenBank/DDBJ whole genome shotgun (WGS) entry which is preliminary data.</text>
</comment>
<dbReference type="GO" id="GO:0005044">
    <property type="term" value="F:scavenger receptor activity"/>
    <property type="evidence" value="ECO:0007669"/>
    <property type="project" value="TreeGrafter"/>
</dbReference>
<keyword evidence="5 11" id="KW-1133">Transmembrane helix</keyword>
<evidence type="ECO:0000256" key="3">
    <source>
        <dbReference type="ARBA" id="ARBA00022475"/>
    </source>
</evidence>
<keyword evidence="4 11" id="KW-0812">Transmembrane</keyword>
<sequence length="273" mass="30534">KNNTDNGIWEVQTGIGNDAFVVYSWNNSRKVPYWTHDSCNEIKGTDGSSFHPGIQRGETLHVFHPDLCRSAFATYSSDSSILGVDTFRFIIPKKVFAAPLNDSDNFCFCTRPVKDRRICSINGIQDMSSCREGAPIVTSSPHFFETDPILLKNVGGLEPIESKHRAYFDVEPVTGAVVNAARRMQINIEIKNNAEFTVMSRVRNMILPLLWIEETAAINEEMANEFKSMRSSLRNANISFGVAIVLSFAMTVLGFTLLHTYPNHKTTPAPSQH</sequence>
<protein>
    <submittedName>
        <fullName evidence="12">Platelet glycoprotein 4-like isoform X2</fullName>
    </submittedName>
</protein>
<dbReference type="PRINTS" id="PR01609">
    <property type="entry name" value="CD36FAMILY"/>
</dbReference>
<keyword evidence="7 10" id="KW-1015">Disulfide bond</keyword>
<dbReference type="EMBL" id="NCKU01005733">
    <property type="protein sequence ID" value="RWS04216.1"/>
    <property type="molecule type" value="Genomic_DNA"/>
</dbReference>
<dbReference type="OrthoDB" id="18585at2759"/>
<name>A0A3S3P9T5_9ACAR</name>
<keyword evidence="13" id="KW-1185">Reference proteome</keyword>
<keyword evidence="6 11" id="KW-0472">Membrane</keyword>
<evidence type="ECO:0000256" key="5">
    <source>
        <dbReference type="ARBA" id="ARBA00022989"/>
    </source>
</evidence>
<dbReference type="PANTHER" id="PTHR11923">
    <property type="entry name" value="SCAVENGER RECEPTOR CLASS B TYPE-1 SR-B1"/>
    <property type="match status" value="1"/>
</dbReference>
<feature type="non-terminal residue" evidence="12">
    <location>
        <position position="1"/>
    </location>
</feature>
<evidence type="ECO:0000313" key="13">
    <source>
        <dbReference type="Proteomes" id="UP000285301"/>
    </source>
</evidence>
<feature type="disulfide bond" evidence="10">
    <location>
        <begin position="39"/>
        <end position="107"/>
    </location>
</feature>
<dbReference type="GO" id="GO:0005886">
    <property type="term" value="C:plasma membrane"/>
    <property type="evidence" value="ECO:0007669"/>
    <property type="project" value="UniProtKB-SubCell"/>
</dbReference>
<comment type="subcellular location">
    <subcellularLocation>
        <location evidence="1">Cell membrane</location>
        <topology evidence="1">Multi-pass membrane protein</topology>
    </subcellularLocation>
</comment>
<dbReference type="AlphaFoldDB" id="A0A3S3P9T5"/>
<reference evidence="12 13" key="1">
    <citation type="journal article" date="2018" name="Gigascience">
        <title>Genomes of trombidid mites reveal novel predicted allergens and laterally-transferred genes associated with secondary metabolism.</title>
        <authorList>
            <person name="Dong X."/>
            <person name="Chaisiri K."/>
            <person name="Xia D."/>
            <person name="Armstrong S.D."/>
            <person name="Fang Y."/>
            <person name="Donnelly M.J."/>
            <person name="Kadowaki T."/>
            <person name="McGarry J.W."/>
            <person name="Darby A.C."/>
            <person name="Makepeace B.L."/>
        </authorList>
    </citation>
    <scope>NUCLEOTIDE SEQUENCE [LARGE SCALE GENOMIC DNA]</scope>
    <source>
        <strain evidence="12">UoL-WK</strain>
    </source>
</reference>
<evidence type="ECO:0000256" key="4">
    <source>
        <dbReference type="ARBA" id="ARBA00022692"/>
    </source>
</evidence>
<evidence type="ECO:0000256" key="8">
    <source>
        <dbReference type="ARBA" id="ARBA00023170"/>
    </source>
</evidence>
<dbReference type="STRING" id="1965070.A0A3S3P9T5"/>
<dbReference type="InterPro" id="IPR005428">
    <property type="entry name" value="CD36/SCARB1/SNMP1"/>
</dbReference>
<feature type="disulfide bond" evidence="10">
    <location>
        <begin position="109"/>
        <end position="119"/>
    </location>
</feature>
<proteinExistence type="inferred from homology"/>
<evidence type="ECO:0000256" key="7">
    <source>
        <dbReference type="ARBA" id="ARBA00023157"/>
    </source>
</evidence>
<comment type="similarity">
    <text evidence="2">Belongs to the CD36 family.</text>
</comment>
<evidence type="ECO:0000256" key="11">
    <source>
        <dbReference type="SAM" id="Phobius"/>
    </source>
</evidence>
<feature type="transmembrane region" description="Helical" evidence="11">
    <location>
        <begin position="236"/>
        <end position="258"/>
    </location>
</feature>
<dbReference type="InterPro" id="IPR002159">
    <property type="entry name" value="CD36_fam"/>
</dbReference>